<feature type="transmembrane region" description="Helical" evidence="2">
    <location>
        <begin position="135"/>
        <end position="156"/>
    </location>
</feature>
<keyword evidence="2" id="KW-1133">Transmembrane helix</keyword>
<keyword evidence="2" id="KW-0472">Membrane</keyword>
<protein>
    <submittedName>
        <fullName evidence="4">General stress protein</fullName>
    </submittedName>
</protein>
<feature type="region of interest" description="Disordered" evidence="1">
    <location>
        <begin position="1"/>
        <end position="59"/>
    </location>
</feature>
<evidence type="ECO:0000256" key="2">
    <source>
        <dbReference type="SAM" id="Phobius"/>
    </source>
</evidence>
<keyword evidence="5" id="KW-1185">Reference proteome</keyword>
<dbReference type="Proteomes" id="UP001595751">
    <property type="component" value="Unassembled WGS sequence"/>
</dbReference>
<feature type="domain" description="General stress protein 17M-like" evidence="3">
    <location>
        <begin position="60"/>
        <end position="131"/>
    </location>
</feature>
<dbReference type="EMBL" id="JBHRZN010000001">
    <property type="protein sequence ID" value="MFC3848658.1"/>
    <property type="molecule type" value="Genomic_DNA"/>
</dbReference>
<dbReference type="Pfam" id="PF11181">
    <property type="entry name" value="YflT"/>
    <property type="match status" value="1"/>
</dbReference>
<dbReference type="RefSeq" id="WP_377748407.1">
    <property type="nucleotide sequence ID" value="NZ_CP047211.1"/>
</dbReference>
<keyword evidence="2" id="KW-0812">Transmembrane</keyword>
<evidence type="ECO:0000313" key="5">
    <source>
        <dbReference type="Proteomes" id="UP001595751"/>
    </source>
</evidence>
<sequence>MTTPTRPAVRPTGTKGAPAPLNGENGREPTAGRSQRSSTAMAEGRTYGKPTATPPEGWPIGTFTTYAEAQAAVDELSDRDEFPVSDLTIVGVDLMQVERVVGRLTWGKVLGGGALYGVWMGLFFGLLLGLFQDNWISPLITGVVVGAVFGVILAAVPYAMQNGKRDFASTTEIVARRYDVLCNPRNAEKARDLLAQRRLR</sequence>
<evidence type="ECO:0000259" key="3">
    <source>
        <dbReference type="Pfam" id="PF11181"/>
    </source>
</evidence>
<proteinExistence type="predicted"/>
<organism evidence="4 5">
    <name type="scientific">Corynebacterium hansenii</name>
    <dbReference type="NCBI Taxonomy" id="394964"/>
    <lineage>
        <taxon>Bacteria</taxon>
        <taxon>Bacillati</taxon>
        <taxon>Actinomycetota</taxon>
        <taxon>Actinomycetes</taxon>
        <taxon>Mycobacteriales</taxon>
        <taxon>Corynebacteriaceae</taxon>
        <taxon>Corynebacterium</taxon>
    </lineage>
</organism>
<comment type="caution">
    <text evidence="4">The sequence shown here is derived from an EMBL/GenBank/DDBJ whole genome shotgun (WGS) entry which is preliminary data.</text>
</comment>
<dbReference type="InterPro" id="IPR025889">
    <property type="entry name" value="GSP17M-like_dom"/>
</dbReference>
<name>A0ABV7ZJD7_9CORY</name>
<feature type="transmembrane region" description="Helical" evidence="2">
    <location>
        <begin position="109"/>
        <end position="129"/>
    </location>
</feature>
<evidence type="ECO:0000313" key="4">
    <source>
        <dbReference type="EMBL" id="MFC3848658.1"/>
    </source>
</evidence>
<gene>
    <name evidence="4" type="ORF">ACFORJ_00545</name>
</gene>
<accession>A0ABV7ZJD7</accession>
<reference evidence="5" key="1">
    <citation type="journal article" date="2019" name="Int. J. Syst. Evol. Microbiol.">
        <title>The Global Catalogue of Microorganisms (GCM) 10K type strain sequencing project: providing services to taxonomists for standard genome sequencing and annotation.</title>
        <authorList>
            <consortium name="The Broad Institute Genomics Platform"/>
            <consortium name="The Broad Institute Genome Sequencing Center for Infectious Disease"/>
            <person name="Wu L."/>
            <person name="Ma J."/>
        </authorList>
    </citation>
    <scope>NUCLEOTIDE SEQUENCE [LARGE SCALE GENOMIC DNA]</scope>
    <source>
        <strain evidence="5">CCUG 53252</strain>
    </source>
</reference>
<evidence type="ECO:0000256" key="1">
    <source>
        <dbReference type="SAM" id="MobiDB-lite"/>
    </source>
</evidence>